<gene>
    <name evidence="2" type="ORF">CDO81_26410</name>
</gene>
<reference evidence="2 3" key="1">
    <citation type="journal article" date="2007" name="Int. J. Syst. Evol. Microbiol.">
        <title>Description of Pelomonas aquatica sp. nov. and Pelomonas puraquae sp. nov., isolated from industrial and haemodialysis water.</title>
        <authorList>
            <person name="Gomila M."/>
            <person name="Bowien B."/>
            <person name="Falsen E."/>
            <person name="Moore E.R."/>
            <person name="Lalucat J."/>
        </authorList>
    </citation>
    <scope>NUCLEOTIDE SEQUENCE [LARGE SCALE GENOMIC DNA]</scope>
    <source>
        <strain evidence="2 3">CCUG 52769</strain>
    </source>
</reference>
<feature type="coiled-coil region" evidence="1">
    <location>
        <begin position="44"/>
        <end position="71"/>
    </location>
</feature>
<keyword evidence="1" id="KW-0175">Coiled coil</keyword>
<sequence>MVKTGIGLVSLSTGVPITLQQAQAAPGTRTYKCYDATVQLLADIKSATADLKAKTKRLTEANDEVGRLERLAGQNAMTKDAKKRLEEWNGKVRDFSKAVTAAQESLDALTDRVSASEELTWPRNVADTALNAAPNSESKKKLGALLAFTDQGPTGFTASQLNEATALIGVLAPATPAPVQSKCSPQSMDCEPQALKDKKAEGLVYRSPVPSYLLICQVSDAAACTPDGASSVIVSSGVLAPQLGPLRLLPMTNGAFQNNVLKVTFRENGGVAER</sequence>
<proteinExistence type="predicted"/>
<dbReference type="AlphaFoldDB" id="A0A254MXU2"/>
<accession>A0A254MXU2</accession>
<evidence type="ECO:0000256" key="1">
    <source>
        <dbReference type="SAM" id="Coils"/>
    </source>
</evidence>
<evidence type="ECO:0000313" key="2">
    <source>
        <dbReference type="EMBL" id="OWQ98149.1"/>
    </source>
</evidence>
<dbReference type="Proteomes" id="UP000197446">
    <property type="component" value="Unassembled WGS sequence"/>
</dbReference>
<comment type="caution">
    <text evidence="2">The sequence shown here is derived from an EMBL/GenBank/DDBJ whole genome shotgun (WGS) entry which is preliminary data.</text>
</comment>
<name>A0A254MXU2_9BURK</name>
<evidence type="ECO:0000313" key="3">
    <source>
        <dbReference type="Proteomes" id="UP000197446"/>
    </source>
</evidence>
<dbReference type="EMBL" id="NISI01000021">
    <property type="protein sequence ID" value="OWQ98149.1"/>
    <property type="molecule type" value="Genomic_DNA"/>
</dbReference>
<protein>
    <submittedName>
        <fullName evidence="2">Uncharacterized protein</fullName>
    </submittedName>
</protein>
<keyword evidence="3" id="KW-1185">Reference proteome</keyword>
<organism evidence="2 3">
    <name type="scientific">Roseateles puraquae</name>
    <dbReference type="NCBI Taxonomy" id="431059"/>
    <lineage>
        <taxon>Bacteria</taxon>
        <taxon>Pseudomonadati</taxon>
        <taxon>Pseudomonadota</taxon>
        <taxon>Betaproteobacteria</taxon>
        <taxon>Burkholderiales</taxon>
        <taxon>Sphaerotilaceae</taxon>
        <taxon>Roseateles</taxon>
    </lineage>
</organism>